<dbReference type="InterPro" id="IPR014388">
    <property type="entry name" value="3-oxoacid_CoA-transferase"/>
</dbReference>
<dbReference type="NCBIfam" id="TIGR02428">
    <property type="entry name" value="pcaJ_scoB_fam"/>
    <property type="match status" value="1"/>
</dbReference>
<evidence type="ECO:0000256" key="3">
    <source>
        <dbReference type="PIRNR" id="PIRNR000858"/>
    </source>
</evidence>
<name>A0AAF0Y470_9TREE</name>
<evidence type="ECO:0000256" key="1">
    <source>
        <dbReference type="ARBA" id="ARBA00007154"/>
    </source>
</evidence>
<dbReference type="GeneID" id="87806623"/>
<dbReference type="PROSITE" id="PS01274">
    <property type="entry name" value="COA_TRANSF_2"/>
    <property type="match status" value="1"/>
</dbReference>
<feature type="active site" description="5-glutamyl coenzyme A thioester intermediate" evidence="4">
    <location>
        <position position="399"/>
    </location>
</feature>
<comment type="similarity">
    <text evidence="1 3">Belongs to the 3-oxoacid CoA-transferase family.</text>
</comment>
<dbReference type="PANTHER" id="PTHR13707:SF60">
    <property type="entry name" value="ACETATE COA-TRANSFERASE SUBUNIT ALPHA"/>
    <property type="match status" value="1"/>
</dbReference>
<evidence type="ECO:0000256" key="4">
    <source>
        <dbReference type="PIRSR" id="PIRSR000858-1"/>
    </source>
</evidence>
<dbReference type="RefSeq" id="XP_062625897.1">
    <property type="nucleotide sequence ID" value="XM_062769912.1"/>
</dbReference>
<dbReference type="InterPro" id="IPR012791">
    <property type="entry name" value="3-oxoacid_CoA-transf_B"/>
</dbReference>
<dbReference type="GO" id="GO:0046952">
    <property type="term" value="P:ketone body catabolic process"/>
    <property type="evidence" value="ECO:0007669"/>
    <property type="project" value="InterPro"/>
</dbReference>
<dbReference type="PANTHER" id="PTHR13707">
    <property type="entry name" value="KETOACID-COENZYME A TRANSFERASE"/>
    <property type="match status" value="1"/>
</dbReference>
<evidence type="ECO:0000256" key="2">
    <source>
        <dbReference type="ARBA" id="ARBA00022679"/>
    </source>
</evidence>
<reference evidence="5" key="1">
    <citation type="submission" date="2023-10" db="EMBL/GenBank/DDBJ databases">
        <authorList>
            <person name="Noh H."/>
        </authorList>
    </citation>
    <scope>NUCLEOTIDE SEQUENCE</scope>
    <source>
        <strain evidence="5">DUCC4014</strain>
    </source>
</reference>
<dbReference type="InterPro" id="IPR037171">
    <property type="entry name" value="NagB/RpiA_transferase-like"/>
</dbReference>
<dbReference type="AlphaFoldDB" id="A0AAF0Y470"/>
<comment type="catalytic activity">
    <reaction evidence="3">
        <text>a 3-oxo acid + succinyl-CoA = a 3-oxoacyl-CoA + succinate</text>
        <dbReference type="Rhea" id="RHEA:24564"/>
        <dbReference type="ChEBI" id="CHEBI:30031"/>
        <dbReference type="ChEBI" id="CHEBI:35973"/>
        <dbReference type="ChEBI" id="CHEBI:57292"/>
        <dbReference type="ChEBI" id="CHEBI:90726"/>
        <dbReference type="EC" id="2.8.3.5"/>
    </reaction>
</comment>
<dbReference type="SMART" id="SM00882">
    <property type="entry name" value="CoA_trans"/>
    <property type="match status" value="2"/>
</dbReference>
<dbReference type="InterPro" id="IPR004165">
    <property type="entry name" value="CoA_trans_fam_I"/>
</dbReference>
<protein>
    <recommendedName>
        <fullName evidence="3">Succinyl-CoA:3-ketoacid-coenzyme A transferase</fullName>
        <ecNumber evidence="3">2.8.3.5</ecNumber>
    </recommendedName>
</protein>
<dbReference type="InterPro" id="IPR004164">
    <property type="entry name" value="CoA_transf_AS"/>
</dbReference>
<accession>A0AAF0Y470</accession>
<evidence type="ECO:0000313" key="5">
    <source>
        <dbReference type="EMBL" id="WOO79865.1"/>
    </source>
</evidence>
<dbReference type="GO" id="GO:0008260">
    <property type="term" value="F:succinyl-CoA:3-oxo-acid CoA-transferase activity"/>
    <property type="evidence" value="ECO:0007669"/>
    <property type="project" value="UniProtKB-EC"/>
</dbReference>
<comment type="function">
    <text evidence="3">Key enzyme for ketone body catabolism. Transfers the CoA moiety from succinate to acetoacetate. Formation of the enzyme-CoA intermediate proceeds via an unstable anhydride species formed between the carboxylate groups of the enzyme and substrate.</text>
</comment>
<dbReference type="Gene3D" id="3.40.1080.10">
    <property type="entry name" value="Glutaconate Coenzyme A-transferase"/>
    <property type="match status" value="3"/>
</dbReference>
<keyword evidence="2 3" id="KW-0808">Transferase</keyword>
<proteinExistence type="inferred from homology"/>
<dbReference type="EC" id="2.8.3.5" evidence="3"/>
<keyword evidence="3" id="KW-0496">Mitochondrion</keyword>
<gene>
    <name evidence="5" type="primary">OXCT1_1</name>
    <name evidence="5" type="ORF">LOC62_02G003379</name>
</gene>
<dbReference type="PIRSF" id="PIRSF000858">
    <property type="entry name" value="SCOT-t"/>
    <property type="match status" value="1"/>
</dbReference>
<dbReference type="FunFam" id="3.40.1080.10:FF:000001">
    <property type="entry name" value="Succinyl-coa:3-ketoacid-coenzyme a transferase subunit b"/>
    <property type="match status" value="1"/>
</dbReference>
<comment type="pathway">
    <text evidence="3">Ketone metabolism; succinyl-CoA degradation; acetoacetyl-CoA from succinyl-CoA: step 1/1.</text>
</comment>
<dbReference type="SUPFAM" id="SSF100950">
    <property type="entry name" value="NagB/RpiA/CoA transferase-like"/>
    <property type="match status" value="3"/>
</dbReference>
<keyword evidence="6" id="KW-1185">Reference proteome</keyword>
<dbReference type="Pfam" id="PF01144">
    <property type="entry name" value="CoA_trans"/>
    <property type="match status" value="2"/>
</dbReference>
<organism evidence="5 6">
    <name type="scientific">Vanrija pseudolonga</name>
    <dbReference type="NCBI Taxonomy" id="143232"/>
    <lineage>
        <taxon>Eukaryota</taxon>
        <taxon>Fungi</taxon>
        <taxon>Dikarya</taxon>
        <taxon>Basidiomycota</taxon>
        <taxon>Agaricomycotina</taxon>
        <taxon>Tremellomycetes</taxon>
        <taxon>Trichosporonales</taxon>
        <taxon>Trichosporonaceae</taxon>
        <taxon>Vanrija</taxon>
    </lineage>
</organism>
<dbReference type="Proteomes" id="UP000827549">
    <property type="component" value="Chromosome 2"/>
</dbReference>
<evidence type="ECO:0000313" key="6">
    <source>
        <dbReference type="Proteomes" id="UP000827549"/>
    </source>
</evidence>
<sequence length="574" mass="60641">MTFTVLTRRVRLARRAFSTTAQRAASKIYPSPEAAVAVVKSGDTLLSSGFGLCGLPNTLMGALAARSDVKNLTGVSNNAGAGGRVAGLGMLLESGQLSKFIGSYLGTNKVLEKLYLTGKIDLELTPQGTLAERMRAAGAGIPAFYTPTGAGTPVEFGSVAMRNDAEGKAGVAVASYCVTNPHTQPAVYPKPRETRTFNGRDYVLEESIYGDVAFIRAWKADEAGNVVFRYTANNFSTAMAKSAKVTIVECRAGETRCRVTPSTVHTSNLATRLVSPLATGGTSRLDNSQSLPERLLTPVLLVQAEHIVPVGELDPNEIHLPGIYVNRIVQATTPKEIEFETLAPEPGSEAQSTGGKRELIARRAAKELSDGDYVNLGIGIPTLIPNFVPPGIQIWLQSENGILGMGPLPTKEEVDADIINAGKETVTLLPGASTFDSSESFAMIRGGHIDVSVLGAMEVSAAGDLANWIIPGKLVKGMGGAMDLVSSPDSTKIIVLTDHVDKKGKSKIVQECSLPLTGARCVSVIITDLAVFNVDRHAGKLTLVELMPGVTLDEVQAKTDAKFSVADSVVETHV</sequence>
<dbReference type="EMBL" id="CP086715">
    <property type="protein sequence ID" value="WOO79865.1"/>
    <property type="molecule type" value="Genomic_DNA"/>
</dbReference>